<name>A0A4Q2UD00_9HYPH</name>
<organism evidence="2 3">
    <name type="scientific">Lichenibacterium minor</name>
    <dbReference type="NCBI Taxonomy" id="2316528"/>
    <lineage>
        <taxon>Bacteria</taxon>
        <taxon>Pseudomonadati</taxon>
        <taxon>Pseudomonadota</taxon>
        <taxon>Alphaproteobacteria</taxon>
        <taxon>Hyphomicrobiales</taxon>
        <taxon>Lichenihabitantaceae</taxon>
        <taxon>Lichenibacterium</taxon>
    </lineage>
</organism>
<protein>
    <submittedName>
        <fullName evidence="2">Porin</fullName>
    </submittedName>
</protein>
<gene>
    <name evidence="2" type="ORF">D3273_04640</name>
</gene>
<dbReference type="Pfam" id="PF07396">
    <property type="entry name" value="Porin_O_P"/>
    <property type="match status" value="1"/>
</dbReference>
<dbReference type="InterPro" id="IPR023614">
    <property type="entry name" value="Porin_dom_sf"/>
</dbReference>
<reference evidence="2 3" key="1">
    <citation type="submission" date="2018-12" db="EMBL/GenBank/DDBJ databases">
        <authorList>
            <person name="Grouzdev D.S."/>
            <person name="Krutkina M.S."/>
        </authorList>
    </citation>
    <scope>NUCLEOTIDE SEQUENCE [LARGE SCALE GENOMIC DNA]</scope>
    <source>
        <strain evidence="2 3">RmlP026</strain>
    </source>
</reference>
<evidence type="ECO:0000313" key="2">
    <source>
        <dbReference type="EMBL" id="RYC33161.1"/>
    </source>
</evidence>
<keyword evidence="1" id="KW-0732">Signal</keyword>
<evidence type="ECO:0000256" key="1">
    <source>
        <dbReference type="SAM" id="SignalP"/>
    </source>
</evidence>
<comment type="caution">
    <text evidence="2">The sequence shown here is derived from an EMBL/GenBank/DDBJ whole genome shotgun (WGS) entry which is preliminary data.</text>
</comment>
<feature type="signal peptide" evidence="1">
    <location>
        <begin position="1"/>
        <end position="26"/>
    </location>
</feature>
<accession>A0A4Q2UD00</accession>
<dbReference type="RefSeq" id="WP_129223981.1">
    <property type="nucleotide sequence ID" value="NZ_QYBB01000003.1"/>
</dbReference>
<keyword evidence="3" id="KW-1185">Reference proteome</keyword>
<reference evidence="2 3" key="2">
    <citation type="submission" date="2019-02" db="EMBL/GenBank/DDBJ databases">
        <title>'Lichenibacterium ramalinii' gen. nov. sp. nov., 'Lichenibacterium minor' gen. nov. sp. nov.</title>
        <authorList>
            <person name="Pankratov T."/>
        </authorList>
    </citation>
    <scope>NUCLEOTIDE SEQUENCE [LARGE SCALE GENOMIC DNA]</scope>
    <source>
        <strain evidence="2 3">RmlP026</strain>
    </source>
</reference>
<dbReference type="AlphaFoldDB" id="A0A4Q2UD00"/>
<evidence type="ECO:0000313" key="3">
    <source>
        <dbReference type="Proteomes" id="UP000290759"/>
    </source>
</evidence>
<dbReference type="SUPFAM" id="SSF56935">
    <property type="entry name" value="Porins"/>
    <property type="match status" value="1"/>
</dbReference>
<dbReference type="Gene3D" id="2.40.160.10">
    <property type="entry name" value="Porin"/>
    <property type="match status" value="1"/>
</dbReference>
<proteinExistence type="predicted"/>
<feature type="chain" id="PRO_5021022437" evidence="1">
    <location>
        <begin position="27"/>
        <end position="429"/>
    </location>
</feature>
<dbReference type="InterPro" id="IPR010870">
    <property type="entry name" value="Porin_O/P"/>
</dbReference>
<dbReference type="OrthoDB" id="7217987at2"/>
<dbReference type="EMBL" id="QYBB01000003">
    <property type="protein sequence ID" value="RYC33161.1"/>
    <property type="molecule type" value="Genomic_DNA"/>
</dbReference>
<sequence>MPCRPLRSIPPASALLMLAALAPARADEAGPFPFLPYFAQDLPTVGMATLDAKGIGLKSDDSDAVFHIGGRLHEDVGAARLAPKQTFAALSADGAVRRAWFEASLKLHDVLVAFQYDLASATRPVDDAYVSYSPVSGFHVVAGNFKEPFSLNQLESNNTTLFTERSLLDTFSPQRDVGLGLGGNGERWTLMGGVFGGTPVATGVSSFGIAGTARATYAPILDAVQVLHLGVAGSYRALDRGGTALSFSDKPEDYLFNKSLVSTGTIRDADAVGRFGLEGAYQYGSVRVQGEYALTSVTGAGAPDRTFQAGYAELGWVVNGPGRRYRVEAPGASEYAIFDGVKVPEGRRVSRGGFGVFELAARVSAIDLASGPVRGGAEHDASLGVNWYPDDDVRVMADYVHARADPSAASVTGRPVSSDLVVGRFQVYW</sequence>
<dbReference type="Proteomes" id="UP000290759">
    <property type="component" value="Unassembled WGS sequence"/>
</dbReference>